<dbReference type="InParanoid" id="A0A1B6PFX1"/>
<reference evidence="2 3" key="1">
    <citation type="journal article" date="2009" name="Nature">
        <title>The Sorghum bicolor genome and the diversification of grasses.</title>
        <authorList>
            <person name="Paterson A.H."/>
            <person name="Bowers J.E."/>
            <person name="Bruggmann R."/>
            <person name="Dubchak I."/>
            <person name="Grimwood J."/>
            <person name="Gundlach H."/>
            <person name="Haberer G."/>
            <person name="Hellsten U."/>
            <person name="Mitros T."/>
            <person name="Poliakov A."/>
            <person name="Schmutz J."/>
            <person name="Spannagl M."/>
            <person name="Tang H."/>
            <person name="Wang X."/>
            <person name="Wicker T."/>
            <person name="Bharti A.K."/>
            <person name="Chapman J."/>
            <person name="Feltus F.A."/>
            <person name="Gowik U."/>
            <person name="Grigoriev I.V."/>
            <person name="Lyons E."/>
            <person name="Maher C.A."/>
            <person name="Martis M."/>
            <person name="Narechania A."/>
            <person name="Otillar R.P."/>
            <person name="Penning B.W."/>
            <person name="Salamov A.A."/>
            <person name="Wang Y."/>
            <person name="Zhang L."/>
            <person name="Carpita N.C."/>
            <person name="Freeling M."/>
            <person name="Gingle A.R."/>
            <person name="Hash C.T."/>
            <person name="Keller B."/>
            <person name="Klein P."/>
            <person name="Kresovich S."/>
            <person name="McCann M.C."/>
            <person name="Ming R."/>
            <person name="Peterson D.G."/>
            <person name="Mehboob-ur-Rahman"/>
            <person name="Ware D."/>
            <person name="Westhoff P."/>
            <person name="Mayer K.F."/>
            <person name="Messing J."/>
            <person name="Rokhsar D.S."/>
        </authorList>
    </citation>
    <scope>NUCLEOTIDE SEQUENCE [LARGE SCALE GENOMIC DNA]</scope>
    <source>
        <strain evidence="3">cv. BTx623</strain>
    </source>
</reference>
<evidence type="ECO:0000313" key="2">
    <source>
        <dbReference type="EMBL" id="KXG24582.1"/>
    </source>
</evidence>
<evidence type="ECO:0000313" key="3">
    <source>
        <dbReference type="Proteomes" id="UP000000768"/>
    </source>
</evidence>
<name>A0A1B6PFX1_SORBI</name>
<dbReference type="AlphaFoldDB" id="A0A1B6PFX1"/>
<evidence type="ECO:0000256" key="1">
    <source>
        <dbReference type="SAM" id="MobiDB-lite"/>
    </source>
</evidence>
<sequence>MVITFFANHSQTASRRKPAISRAQKSSRRRRPRVTSLDSSDAALESPPTSPWTPAPGPLFCLPRPPSTRNARRRSAPGRHSSGAAGLLQGQWVVGGAGYPFMDWLLDAVRAVARDAFQLQDLHIVLGTCCVLHFSDLGLSARMEIHCFCR</sequence>
<dbReference type="OrthoDB" id="2668416at2759"/>
<dbReference type="Gramene" id="KXG24582">
    <property type="protein sequence ID" value="KXG24582"/>
    <property type="gene ID" value="SORBI_3007G061900"/>
</dbReference>
<keyword evidence="3" id="KW-1185">Reference proteome</keyword>
<accession>A0A1B6PFX1</accession>
<dbReference type="EMBL" id="CM000766">
    <property type="protein sequence ID" value="KXG24582.1"/>
    <property type="molecule type" value="Genomic_DNA"/>
</dbReference>
<feature type="compositionally biased region" description="Basic residues" evidence="1">
    <location>
        <begin position="14"/>
        <end position="33"/>
    </location>
</feature>
<feature type="region of interest" description="Disordered" evidence="1">
    <location>
        <begin position="7"/>
        <end position="83"/>
    </location>
</feature>
<protein>
    <submittedName>
        <fullName evidence="2">Uncharacterized protein</fullName>
    </submittedName>
</protein>
<gene>
    <name evidence="2" type="ORF">SORBI_3007G061900</name>
</gene>
<organism evidence="2 3">
    <name type="scientific">Sorghum bicolor</name>
    <name type="common">Sorghum</name>
    <name type="synonym">Sorghum vulgare</name>
    <dbReference type="NCBI Taxonomy" id="4558"/>
    <lineage>
        <taxon>Eukaryota</taxon>
        <taxon>Viridiplantae</taxon>
        <taxon>Streptophyta</taxon>
        <taxon>Embryophyta</taxon>
        <taxon>Tracheophyta</taxon>
        <taxon>Spermatophyta</taxon>
        <taxon>Magnoliopsida</taxon>
        <taxon>Liliopsida</taxon>
        <taxon>Poales</taxon>
        <taxon>Poaceae</taxon>
        <taxon>PACMAD clade</taxon>
        <taxon>Panicoideae</taxon>
        <taxon>Andropogonodae</taxon>
        <taxon>Andropogoneae</taxon>
        <taxon>Sorghinae</taxon>
        <taxon>Sorghum</taxon>
    </lineage>
</organism>
<feature type="compositionally biased region" description="Pro residues" evidence="1">
    <location>
        <begin position="48"/>
        <end position="57"/>
    </location>
</feature>
<dbReference type="Proteomes" id="UP000000768">
    <property type="component" value="Chromosome 7"/>
</dbReference>
<reference evidence="3" key="2">
    <citation type="journal article" date="2018" name="Plant J.">
        <title>The Sorghum bicolor reference genome: improved assembly, gene annotations, a transcriptome atlas, and signatures of genome organization.</title>
        <authorList>
            <person name="McCormick R.F."/>
            <person name="Truong S.K."/>
            <person name="Sreedasyam A."/>
            <person name="Jenkins J."/>
            <person name="Shu S."/>
            <person name="Sims D."/>
            <person name="Kennedy M."/>
            <person name="Amirebrahimi M."/>
            <person name="Weers B.D."/>
            <person name="McKinley B."/>
            <person name="Mattison A."/>
            <person name="Morishige D.T."/>
            <person name="Grimwood J."/>
            <person name="Schmutz J."/>
            <person name="Mullet J.E."/>
        </authorList>
    </citation>
    <scope>NUCLEOTIDE SEQUENCE [LARGE SCALE GENOMIC DNA]</scope>
    <source>
        <strain evidence="3">cv. BTx623</strain>
    </source>
</reference>
<proteinExistence type="predicted"/>